<dbReference type="EMBL" id="JAACFV010000098">
    <property type="protein sequence ID" value="KAF7505899.1"/>
    <property type="molecule type" value="Genomic_DNA"/>
</dbReference>
<evidence type="ECO:0000313" key="2">
    <source>
        <dbReference type="EMBL" id="KAF7505899.1"/>
    </source>
</evidence>
<sequence length="247" mass="27328">MTGVSPLLLSAILKPEVYICCLIDPNDRIEHLRGVAASAAEKTGRTKDEDWIIQYHHLTPSFTSGFTASYAFATALVRTGGGYAQRWTSRLSSKATITGTATQEPVHVLGPWKVEHGARELPGHLRSSKSRHEDSSIESLVFFRREGKAGKLDNPLKEDGDLIGGEGDTDEEDTFLKFYSPKSAAYGTVNQIRFDFYIGYPVSRHSTSEEVRFASADLRKPPQKLTNPKCTKCWKPSPKGVSMHPQS</sequence>
<keyword evidence="3" id="KW-1185">Reference proteome</keyword>
<feature type="region of interest" description="Disordered" evidence="1">
    <location>
        <begin position="220"/>
        <end position="247"/>
    </location>
</feature>
<evidence type="ECO:0000256" key="1">
    <source>
        <dbReference type="SAM" id="MobiDB-lite"/>
    </source>
</evidence>
<name>A0A8H7E0B4_9EURO</name>
<gene>
    <name evidence="2" type="ORF">GJ744_012434</name>
</gene>
<dbReference type="AlphaFoldDB" id="A0A8H7E0B4"/>
<comment type="caution">
    <text evidence="2">The sequence shown here is derived from an EMBL/GenBank/DDBJ whole genome shotgun (WGS) entry which is preliminary data.</text>
</comment>
<evidence type="ECO:0000313" key="3">
    <source>
        <dbReference type="Proteomes" id="UP000606974"/>
    </source>
</evidence>
<organism evidence="2 3">
    <name type="scientific">Endocarpon pusillum</name>
    <dbReference type="NCBI Taxonomy" id="364733"/>
    <lineage>
        <taxon>Eukaryota</taxon>
        <taxon>Fungi</taxon>
        <taxon>Dikarya</taxon>
        <taxon>Ascomycota</taxon>
        <taxon>Pezizomycotina</taxon>
        <taxon>Eurotiomycetes</taxon>
        <taxon>Chaetothyriomycetidae</taxon>
        <taxon>Verrucariales</taxon>
        <taxon>Verrucariaceae</taxon>
        <taxon>Endocarpon</taxon>
    </lineage>
</organism>
<protein>
    <submittedName>
        <fullName evidence="2">Uncharacterized protein</fullName>
    </submittedName>
</protein>
<proteinExistence type="predicted"/>
<dbReference type="Proteomes" id="UP000606974">
    <property type="component" value="Unassembled WGS sequence"/>
</dbReference>
<reference evidence="2" key="1">
    <citation type="submission" date="2020-02" db="EMBL/GenBank/DDBJ databases">
        <authorList>
            <person name="Palmer J.M."/>
        </authorList>
    </citation>
    <scope>NUCLEOTIDE SEQUENCE</scope>
    <source>
        <strain evidence="2">EPUS1.4</strain>
        <tissue evidence="2">Thallus</tissue>
    </source>
</reference>
<accession>A0A8H7E0B4</accession>